<dbReference type="InterPro" id="IPR023214">
    <property type="entry name" value="HAD_sf"/>
</dbReference>
<dbReference type="GO" id="GO:0000287">
    <property type="term" value="F:magnesium ion binding"/>
    <property type="evidence" value="ECO:0007669"/>
    <property type="project" value="TreeGrafter"/>
</dbReference>
<organism evidence="1 2">
    <name type="scientific">Micromonospora rhizosphaerae</name>
    <dbReference type="NCBI Taxonomy" id="568872"/>
    <lineage>
        <taxon>Bacteria</taxon>
        <taxon>Bacillati</taxon>
        <taxon>Actinomycetota</taxon>
        <taxon>Actinomycetes</taxon>
        <taxon>Micromonosporales</taxon>
        <taxon>Micromonosporaceae</taxon>
        <taxon>Micromonospora</taxon>
    </lineage>
</organism>
<dbReference type="InterPro" id="IPR036412">
    <property type="entry name" value="HAD-like_sf"/>
</dbReference>
<dbReference type="SFLD" id="SFLDS00003">
    <property type="entry name" value="Haloacid_Dehalogenase"/>
    <property type="match status" value="1"/>
</dbReference>
<dbReference type="GO" id="GO:0016791">
    <property type="term" value="F:phosphatase activity"/>
    <property type="evidence" value="ECO:0007669"/>
    <property type="project" value="TreeGrafter"/>
</dbReference>
<dbReference type="AlphaFoldDB" id="A0A1C6RM09"/>
<name>A0A1C6RM09_9ACTN</name>
<dbReference type="Proteomes" id="UP000199413">
    <property type="component" value="Unassembled WGS sequence"/>
</dbReference>
<dbReference type="InterPro" id="IPR006379">
    <property type="entry name" value="HAD-SF_hydro_IIB"/>
</dbReference>
<evidence type="ECO:0000313" key="1">
    <source>
        <dbReference type="EMBL" id="SCL18159.1"/>
    </source>
</evidence>
<protein>
    <submittedName>
        <fullName evidence="1">Uncharacterized protein</fullName>
    </submittedName>
</protein>
<dbReference type="Gene3D" id="3.40.50.1000">
    <property type="entry name" value="HAD superfamily/HAD-like"/>
    <property type="match status" value="1"/>
</dbReference>
<dbReference type="GO" id="GO:0005829">
    <property type="term" value="C:cytosol"/>
    <property type="evidence" value="ECO:0007669"/>
    <property type="project" value="TreeGrafter"/>
</dbReference>
<dbReference type="Pfam" id="PF08282">
    <property type="entry name" value="Hydrolase_3"/>
    <property type="match status" value="1"/>
</dbReference>
<dbReference type="EMBL" id="FMHV01000002">
    <property type="protein sequence ID" value="SCL18159.1"/>
    <property type="molecule type" value="Genomic_DNA"/>
</dbReference>
<dbReference type="PANTHER" id="PTHR10000">
    <property type="entry name" value="PHOSPHOSERINE PHOSPHATASE"/>
    <property type="match status" value="1"/>
</dbReference>
<dbReference type="SUPFAM" id="SSF56784">
    <property type="entry name" value="HAD-like"/>
    <property type="match status" value="1"/>
</dbReference>
<evidence type="ECO:0000313" key="2">
    <source>
        <dbReference type="Proteomes" id="UP000199413"/>
    </source>
</evidence>
<dbReference type="OrthoDB" id="2241234at2"/>
<gene>
    <name evidence="1" type="ORF">GA0070624_1465</name>
</gene>
<dbReference type="PANTHER" id="PTHR10000:SF8">
    <property type="entry name" value="HAD SUPERFAMILY HYDROLASE-LIKE, TYPE 3"/>
    <property type="match status" value="1"/>
</dbReference>
<dbReference type="STRING" id="568872.GA0070624_1465"/>
<dbReference type="SFLD" id="SFLDG01143">
    <property type="entry name" value="C2.B.3:_Phosphomannomutase_Lik"/>
    <property type="match status" value="1"/>
</dbReference>
<dbReference type="GO" id="GO:0009298">
    <property type="term" value="P:GDP-mannose biosynthetic process"/>
    <property type="evidence" value="ECO:0007669"/>
    <property type="project" value="UniProtKB-UniPathway"/>
</dbReference>
<accession>A0A1C6RM09</accession>
<reference evidence="2" key="1">
    <citation type="submission" date="2016-06" db="EMBL/GenBank/DDBJ databases">
        <authorList>
            <person name="Varghese N."/>
            <person name="Submissions Spin"/>
        </authorList>
    </citation>
    <scope>NUCLEOTIDE SEQUENCE [LARGE SCALE GENOMIC DNA]</scope>
    <source>
        <strain evidence="2">DSM 45431</strain>
    </source>
</reference>
<sequence length="258" mass="28946">MSDLRVVAFDLDDTLAVSKSQIDRRMADLLAHLLAEVDVCIISGGRFEQFETQVLAHLDLTEEQRRRLHLMPTCGTRYYRWQGSAWRQVYAEDLSAEDKARVVEVLTESAKALNLWETKTWGDVIEDRGSQITFSALGQSAPPAEKYGWDPDGTKKQRLRDAVAAKLPDLEVRGGGSTSIDVTRKGVDKAYGMRKLLECLDLKLDNVLFVGDRLDEGGNDYPVKAMGIQCFAVTCWQETADYVEALVDDLVKQRADRA</sequence>
<dbReference type="Gene3D" id="3.30.1240.20">
    <property type="match status" value="1"/>
</dbReference>
<dbReference type="SFLD" id="SFLDG01140">
    <property type="entry name" value="C2.B:_Phosphomannomutase_and_P"/>
    <property type="match status" value="1"/>
</dbReference>
<dbReference type="NCBIfam" id="TIGR01484">
    <property type="entry name" value="HAD-SF-IIB"/>
    <property type="match status" value="1"/>
</dbReference>
<dbReference type="RefSeq" id="WP_091337863.1">
    <property type="nucleotide sequence ID" value="NZ_FMHV01000002.1"/>
</dbReference>
<keyword evidence="2" id="KW-1185">Reference proteome</keyword>
<dbReference type="InterPro" id="IPR043169">
    <property type="entry name" value="PMM_cap"/>
</dbReference>
<proteinExistence type="predicted"/>
<dbReference type="UniPathway" id="UPA00126">
    <property type="reaction ID" value="UER00424"/>
</dbReference>